<proteinExistence type="predicted"/>
<dbReference type="CDD" id="cd00552">
    <property type="entry name" value="RaiA"/>
    <property type="match status" value="1"/>
</dbReference>
<dbReference type="InterPro" id="IPR003489">
    <property type="entry name" value="RHF/RaiA"/>
</dbReference>
<evidence type="ECO:0000313" key="2">
    <source>
        <dbReference type="EMBL" id="ASG24472.1"/>
    </source>
</evidence>
<gene>
    <name evidence="2" type="ORF">Y958_26740</name>
</gene>
<evidence type="ECO:0000256" key="1">
    <source>
        <dbReference type="SAM" id="MobiDB-lite"/>
    </source>
</evidence>
<feature type="region of interest" description="Disordered" evidence="1">
    <location>
        <begin position="99"/>
        <end position="119"/>
    </location>
</feature>
<dbReference type="RefSeq" id="WP_088874900.1">
    <property type="nucleotide sequence ID" value="NZ_CP022112.1"/>
</dbReference>
<name>A0A248K0K3_9PROT</name>
<dbReference type="Gene3D" id="3.30.160.100">
    <property type="entry name" value="Ribosome hibernation promotion factor-like"/>
    <property type="match status" value="1"/>
</dbReference>
<dbReference type="Proteomes" id="UP000197153">
    <property type="component" value="Chromosome 3"/>
</dbReference>
<reference evidence="2 3" key="1">
    <citation type="submission" date="2017-06" db="EMBL/GenBank/DDBJ databases">
        <title>Complete genome sequence of Nitrospirillum amazonense strain CBAmC, an endophytic nitrogen-fixing and plant growth-promoting bacterium, isolated from sugarcane.</title>
        <authorList>
            <person name="Schwab S."/>
            <person name="dos Santos Teixeira K.R."/>
            <person name="Simoes Araujo J.L."/>
            <person name="Soares Vidal M."/>
            <person name="Borges de Freitas H.R."/>
            <person name="Rivello Crivelaro A.L."/>
            <person name="Bueno de Camargo Nunes A."/>
            <person name="dos Santos C.M."/>
            <person name="Palmeira da Silva Rosa D."/>
            <person name="da Silva Padilha D."/>
            <person name="da Silva E."/>
            <person name="Araujo Terra L."/>
            <person name="Soares Mendes V."/>
            <person name="Farinelli L."/>
            <person name="Magalhaes Cruz L."/>
            <person name="Baldani J.I."/>
        </authorList>
    </citation>
    <scope>NUCLEOTIDE SEQUENCE [LARGE SCALE GENOMIC DNA]</scope>
    <source>
        <strain evidence="2 3">CBAmC</strain>
    </source>
</reference>
<dbReference type="KEGG" id="nao:Y958_26740"/>
<accession>A0A248K0K3</accession>
<evidence type="ECO:0000313" key="3">
    <source>
        <dbReference type="Proteomes" id="UP000197153"/>
    </source>
</evidence>
<dbReference type="SUPFAM" id="SSF69754">
    <property type="entry name" value="Ribosome binding protein Y (YfiA homologue)"/>
    <property type="match status" value="1"/>
</dbReference>
<protein>
    <submittedName>
        <fullName evidence="2">RNA polymerase subunit sigma-54</fullName>
    </submittedName>
</protein>
<dbReference type="EMBL" id="CP022112">
    <property type="protein sequence ID" value="ASG24472.1"/>
    <property type="molecule type" value="Genomic_DNA"/>
</dbReference>
<sequence>MELPLEIIFHNMDPSPALEAHIRDKAQKLLRFFDPILHCRVVVEFSGRRHHQGKLHQVGITVAVPGRDIVANQHPSQRHAHEDIMVAVGDAFDAVRRELEDHARRQRGDVKTHEAKTVP</sequence>
<keyword evidence="3" id="KW-1185">Reference proteome</keyword>
<dbReference type="Pfam" id="PF02482">
    <property type="entry name" value="Ribosomal_S30AE"/>
    <property type="match status" value="1"/>
</dbReference>
<dbReference type="InterPro" id="IPR036567">
    <property type="entry name" value="RHF-like"/>
</dbReference>
<organism evidence="2 3">
    <name type="scientific">Nitrospirillum viridazoti CBAmc</name>
    <dbReference type="NCBI Taxonomy" id="1441467"/>
    <lineage>
        <taxon>Bacteria</taxon>
        <taxon>Pseudomonadati</taxon>
        <taxon>Pseudomonadota</taxon>
        <taxon>Alphaproteobacteria</taxon>
        <taxon>Rhodospirillales</taxon>
        <taxon>Azospirillaceae</taxon>
        <taxon>Nitrospirillum</taxon>
        <taxon>Nitrospirillum viridazoti</taxon>
    </lineage>
</organism>
<dbReference type="AlphaFoldDB" id="A0A248K0K3"/>